<dbReference type="InterPro" id="IPR027391">
    <property type="entry name" value="Nol1_Nop2_Fmu_2"/>
</dbReference>
<dbReference type="Proteomes" id="UP000295773">
    <property type="component" value="Unassembled WGS sequence"/>
</dbReference>
<name>A0A4R3T2C8_9FIRM</name>
<dbReference type="NCBIfam" id="TIGR00446">
    <property type="entry name" value="nop2p"/>
    <property type="match status" value="1"/>
</dbReference>
<feature type="binding site" evidence="7">
    <location>
        <position position="132"/>
    </location>
    <ligand>
        <name>S-adenosyl-L-methionine</name>
        <dbReference type="ChEBI" id="CHEBI:59789"/>
    </ligand>
</feature>
<feature type="binding site" evidence="7">
    <location>
        <position position="177"/>
    </location>
    <ligand>
        <name>S-adenosyl-L-methionine</name>
        <dbReference type="ChEBI" id="CHEBI:59789"/>
    </ligand>
</feature>
<feature type="active site" description="Nucleophile" evidence="7">
    <location>
        <position position="230"/>
    </location>
</feature>
<dbReference type="InterPro" id="IPR031341">
    <property type="entry name" value="Methyltr_RsmF_N"/>
</dbReference>
<dbReference type="GO" id="GO:0006396">
    <property type="term" value="P:RNA processing"/>
    <property type="evidence" value="ECO:0007669"/>
    <property type="project" value="InterPro"/>
</dbReference>
<evidence type="ECO:0000256" key="2">
    <source>
        <dbReference type="ARBA" id="ARBA00022490"/>
    </source>
</evidence>
<keyword evidence="3 7" id="KW-0489">Methyltransferase</keyword>
<evidence type="ECO:0000313" key="10">
    <source>
        <dbReference type="Proteomes" id="UP000295773"/>
    </source>
</evidence>
<dbReference type="Pfam" id="PF17125">
    <property type="entry name" value="Methyltr_RsmF_N"/>
    <property type="match status" value="1"/>
</dbReference>
<dbReference type="GO" id="GO:0008757">
    <property type="term" value="F:S-adenosylmethionine-dependent methyltransferase activity"/>
    <property type="evidence" value="ECO:0007669"/>
    <property type="project" value="InterPro"/>
</dbReference>
<dbReference type="Pfam" id="PF13636">
    <property type="entry name" value="Methyltranf_PUA"/>
    <property type="match status" value="1"/>
</dbReference>
<dbReference type="InterPro" id="IPR011023">
    <property type="entry name" value="Nop2p"/>
</dbReference>
<evidence type="ECO:0000256" key="1">
    <source>
        <dbReference type="ARBA" id="ARBA00007494"/>
    </source>
</evidence>
<dbReference type="PROSITE" id="PS01153">
    <property type="entry name" value="NOL1_NOP2_SUN"/>
    <property type="match status" value="1"/>
</dbReference>
<protein>
    <submittedName>
        <fullName evidence="9">NOL1/NOP2/sun family putative RNA methylase</fullName>
    </submittedName>
</protein>
<dbReference type="SUPFAM" id="SSF53335">
    <property type="entry name" value="S-adenosyl-L-methionine-dependent methyltransferases"/>
    <property type="match status" value="1"/>
</dbReference>
<keyword evidence="6 7" id="KW-0694">RNA-binding</keyword>
<evidence type="ECO:0000259" key="8">
    <source>
        <dbReference type="PROSITE" id="PS51686"/>
    </source>
</evidence>
<dbReference type="PROSITE" id="PS51686">
    <property type="entry name" value="SAM_MT_RSMB_NOP"/>
    <property type="match status" value="1"/>
</dbReference>
<dbReference type="EMBL" id="SMBP01000022">
    <property type="protein sequence ID" value="TCU55658.1"/>
    <property type="molecule type" value="Genomic_DNA"/>
</dbReference>
<keyword evidence="4 7" id="KW-0808">Transferase</keyword>
<feature type="domain" description="SAM-dependent MTase RsmB/NOP-type" evidence="8">
    <location>
        <begin position="20"/>
        <end position="295"/>
    </location>
</feature>
<dbReference type="InterPro" id="IPR023267">
    <property type="entry name" value="RCMT"/>
</dbReference>
<organism evidence="9 10">
    <name type="scientific">Longicatena caecimuris</name>
    <dbReference type="NCBI Taxonomy" id="1796635"/>
    <lineage>
        <taxon>Bacteria</taxon>
        <taxon>Bacillati</taxon>
        <taxon>Bacillota</taxon>
        <taxon>Erysipelotrichia</taxon>
        <taxon>Erysipelotrichales</taxon>
        <taxon>Erysipelotrichaceae</taxon>
        <taxon>Longicatena</taxon>
    </lineage>
</organism>
<dbReference type="GO" id="GO:0003723">
    <property type="term" value="F:RNA binding"/>
    <property type="evidence" value="ECO:0007669"/>
    <property type="project" value="UniProtKB-UniRule"/>
</dbReference>
<dbReference type="PANTHER" id="PTHR22807:SF30">
    <property type="entry name" value="28S RRNA (CYTOSINE(4447)-C(5))-METHYLTRANSFERASE-RELATED"/>
    <property type="match status" value="1"/>
</dbReference>
<dbReference type="InterPro" id="IPR029063">
    <property type="entry name" value="SAM-dependent_MTases_sf"/>
</dbReference>
<gene>
    <name evidence="9" type="ORF">EDD61_12222</name>
</gene>
<feature type="binding site" evidence="7">
    <location>
        <begin position="108"/>
        <end position="114"/>
    </location>
    <ligand>
        <name>S-adenosyl-L-methionine</name>
        <dbReference type="ChEBI" id="CHEBI:59789"/>
    </ligand>
</feature>
<dbReference type="InterPro" id="IPR001678">
    <property type="entry name" value="MeTrfase_RsmB-F_NOP2_dom"/>
</dbReference>
<keyword evidence="2" id="KW-0963">Cytoplasm</keyword>
<evidence type="ECO:0000256" key="5">
    <source>
        <dbReference type="ARBA" id="ARBA00022691"/>
    </source>
</evidence>
<dbReference type="InterPro" id="IPR018314">
    <property type="entry name" value="RsmB/NOL1/NOP2-like_CS"/>
</dbReference>
<dbReference type="PRINTS" id="PR02008">
    <property type="entry name" value="RCMTFAMILY"/>
</dbReference>
<dbReference type="GO" id="GO:0008173">
    <property type="term" value="F:RNA methyltransferase activity"/>
    <property type="evidence" value="ECO:0007669"/>
    <property type="project" value="InterPro"/>
</dbReference>
<accession>A0A4R3T2C8</accession>
<dbReference type="Pfam" id="PF01189">
    <property type="entry name" value="Methyltr_RsmB-F"/>
    <property type="match status" value="1"/>
</dbReference>
<comment type="caution">
    <text evidence="9">The sequence shown here is derived from an EMBL/GenBank/DDBJ whole genome shotgun (WGS) entry which is preliminary data.</text>
</comment>
<evidence type="ECO:0000313" key="9">
    <source>
        <dbReference type="EMBL" id="TCU55658.1"/>
    </source>
</evidence>
<dbReference type="RefSeq" id="WP_132225472.1">
    <property type="nucleotide sequence ID" value="NZ_JANKBG010000021.1"/>
</dbReference>
<dbReference type="Gene3D" id="3.40.50.150">
    <property type="entry name" value="Vaccinia Virus protein VP39"/>
    <property type="match status" value="1"/>
</dbReference>
<proteinExistence type="inferred from homology"/>
<evidence type="ECO:0000256" key="4">
    <source>
        <dbReference type="ARBA" id="ARBA00022679"/>
    </source>
</evidence>
<reference evidence="9 10" key="1">
    <citation type="submission" date="2019-03" db="EMBL/GenBank/DDBJ databases">
        <title>Genomic Encyclopedia of Type Strains, Phase IV (KMG-IV): sequencing the most valuable type-strain genomes for metagenomic binning, comparative biology and taxonomic classification.</title>
        <authorList>
            <person name="Goeker M."/>
        </authorList>
    </citation>
    <scope>NUCLEOTIDE SEQUENCE [LARGE SCALE GENOMIC DNA]</scope>
    <source>
        <strain evidence="9 10">DSM 29481</strain>
    </source>
</reference>
<comment type="similarity">
    <text evidence="1 7">Belongs to the class I-like SAM-binding methyltransferase superfamily. RsmB/NOP family.</text>
</comment>
<keyword evidence="10" id="KW-1185">Reference proteome</keyword>
<dbReference type="GO" id="GO:0001510">
    <property type="term" value="P:RNA methylation"/>
    <property type="evidence" value="ECO:0007669"/>
    <property type="project" value="InterPro"/>
</dbReference>
<dbReference type="Gene3D" id="2.30.130.60">
    <property type="match status" value="1"/>
</dbReference>
<evidence type="ECO:0000256" key="6">
    <source>
        <dbReference type="ARBA" id="ARBA00022884"/>
    </source>
</evidence>
<dbReference type="InterPro" id="IPR049560">
    <property type="entry name" value="MeTrfase_RsmB-F_NOP2_cat"/>
</dbReference>
<dbReference type="InterPro" id="IPR031340">
    <property type="entry name" value="RsmF_methylt_CI"/>
</dbReference>
<evidence type="ECO:0000256" key="7">
    <source>
        <dbReference type="PROSITE-ProRule" id="PRU01023"/>
    </source>
</evidence>
<keyword evidence="5 7" id="KW-0949">S-adenosyl-L-methionine</keyword>
<dbReference type="Gene3D" id="3.30.70.1170">
    <property type="entry name" value="Sun protein, domain 3"/>
    <property type="match status" value="1"/>
</dbReference>
<evidence type="ECO:0000256" key="3">
    <source>
        <dbReference type="ARBA" id="ARBA00022603"/>
    </source>
</evidence>
<feature type="binding site" evidence="7">
    <location>
        <position position="161"/>
    </location>
    <ligand>
        <name>S-adenosyl-L-methionine</name>
        <dbReference type="ChEBI" id="CHEBI:59789"/>
    </ligand>
</feature>
<sequence length="442" mass="50290">MKEQFLQRMKEYLQEDYEAYVKTLEEDAYRGLRVNTTKISVEAFLQLSVCECKPSAICPETFYIPHQEKGLGNHPAHLAGLFYMQEPSASSAVEVLDVQEGDWVLDMCAAPGGKSTQIAAKLQHSGLLVSNEIEAKRAAVLMSNMERLGFSECMITNARPDELAKEMGGWFDKVLVDAPCSGEGMFKKHAKAMDDWSVEHVASCAMRQKLILESAYETLKEEGILVYSTCTYSMEENEEVVYEFLKHHDDMELLDCQVNFGRSGFSYRDLDVTKVRRIFPMDQGEGHFVAKMKKHGQAVISRKKEVADTALPMFAQAFLKSQLAKQPAHTLLLQDKLYLKQTPFLKLKKIHILRQGILAGEIMKNRIEPHQHFYSASLHQDKFLQTYDMCDEECHLFLQGHPLSVSGYKGYTALLWHQHPIGFAKGDGMVLKNKYPKGMRIR</sequence>
<dbReference type="Pfam" id="PF17126">
    <property type="entry name" value="RsmF_methylt_CI"/>
    <property type="match status" value="1"/>
</dbReference>
<dbReference type="AlphaFoldDB" id="A0A4R3T2C8"/>
<dbReference type="PANTHER" id="PTHR22807">
    <property type="entry name" value="NOP2 YEAST -RELATED NOL1/NOP2/FMU SUN DOMAIN-CONTAINING"/>
    <property type="match status" value="1"/>
</dbReference>